<dbReference type="EMBL" id="JAFDVH010000004">
    <property type="protein sequence ID" value="KAG7481435.1"/>
    <property type="molecule type" value="Genomic_DNA"/>
</dbReference>
<dbReference type="PANTHER" id="PTHR28618">
    <property type="entry name" value="CENTROSOMAL PROTEIN POC5"/>
    <property type="match status" value="1"/>
</dbReference>
<evidence type="ECO:0000256" key="2">
    <source>
        <dbReference type="ARBA" id="ARBA00010411"/>
    </source>
</evidence>
<feature type="region of interest" description="Disordered" evidence="12">
    <location>
        <begin position="497"/>
        <end position="540"/>
    </location>
</feature>
<keyword evidence="6 11" id="KW-0175">Coiled coil</keyword>
<evidence type="ECO:0000256" key="5">
    <source>
        <dbReference type="ARBA" id="ARBA00022737"/>
    </source>
</evidence>
<comment type="caution">
    <text evidence="13">The sequence shown here is derived from an EMBL/GenBank/DDBJ whole genome shotgun (WGS) entry which is preliminary data.</text>
</comment>
<gene>
    <name evidence="13" type="ORF">MATL_G00066530</name>
</gene>
<keyword evidence="14" id="KW-1185">Reference proteome</keyword>
<dbReference type="InterPro" id="IPR033351">
    <property type="entry name" value="POC5"/>
</dbReference>
<evidence type="ECO:0000256" key="11">
    <source>
        <dbReference type="SAM" id="Coils"/>
    </source>
</evidence>
<evidence type="ECO:0000256" key="12">
    <source>
        <dbReference type="SAM" id="MobiDB-lite"/>
    </source>
</evidence>
<feature type="coiled-coil region" evidence="11">
    <location>
        <begin position="284"/>
        <end position="325"/>
    </location>
</feature>
<name>A0A9D3QDM2_MEGAT</name>
<reference evidence="13" key="1">
    <citation type="submission" date="2021-01" db="EMBL/GenBank/DDBJ databases">
        <authorList>
            <person name="Zahm M."/>
            <person name="Roques C."/>
            <person name="Cabau C."/>
            <person name="Klopp C."/>
            <person name="Donnadieu C."/>
            <person name="Jouanno E."/>
            <person name="Lampietro C."/>
            <person name="Louis A."/>
            <person name="Herpin A."/>
            <person name="Echchiki A."/>
            <person name="Berthelot C."/>
            <person name="Parey E."/>
            <person name="Roest-Crollius H."/>
            <person name="Braasch I."/>
            <person name="Postlethwait J."/>
            <person name="Bobe J."/>
            <person name="Montfort J."/>
            <person name="Bouchez O."/>
            <person name="Begum T."/>
            <person name="Mejri S."/>
            <person name="Adams A."/>
            <person name="Chen W.-J."/>
            <person name="Guiguen Y."/>
        </authorList>
    </citation>
    <scope>NUCLEOTIDE SEQUENCE</scope>
    <source>
        <strain evidence="13">YG-15Mar2019-1</strain>
        <tissue evidence="13">Brain</tissue>
    </source>
</reference>
<dbReference type="GO" id="GO:0005814">
    <property type="term" value="C:centriole"/>
    <property type="evidence" value="ECO:0007669"/>
    <property type="project" value="UniProtKB-SubCell"/>
</dbReference>
<dbReference type="OrthoDB" id="10064898at2759"/>
<feature type="region of interest" description="Disordered" evidence="12">
    <location>
        <begin position="41"/>
        <end position="112"/>
    </location>
</feature>
<dbReference type="GO" id="GO:0042462">
    <property type="term" value="P:eye photoreceptor cell development"/>
    <property type="evidence" value="ECO:0007669"/>
    <property type="project" value="TreeGrafter"/>
</dbReference>
<comment type="function">
    <text evidence="10">Essential for the assembly of the distal half of centrioles, required for centriole elongation. Acts as a negative regulator of centriole elongation.</text>
</comment>
<dbReference type="GO" id="GO:0032391">
    <property type="term" value="C:photoreceptor connecting cilium"/>
    <property type="evidence" value="ECO:0007669"/>
    <property type="project" value="TreeGrafter"/>
</dbReference>
<feature type="compositionally biased region" description="Basic and acidic residues" evidence="12">
    <location>
        <begin position="343"/>
        <end position="356"/>
    </location>
</feature>
<evidence type="ECO:0000256" key="10">
    <source>
        <dbReference type="ARBA" id="ARBA00049959"/>
    </source>
</evidence>
<feature type="compositionally biased region" description="Low complexity" evidence="12">
    <location>
        <begin position="99"/>
        <end position="112"/>
    </location>
</feature>
<dbReference type="AlphaFoldDB" id="A0A9D3QDM2"/>
<dbReference type="PANTHER" id="PTHR28618:SF1">
    <property type="entry name" value="CENTROSOMAL PROTEIN POC5"/>
    <property type="match status" value="1"/>
</dbReference>
<feature type="compositionally biased region" description="Pro residues" evidence="12">
    <location>
        <begin position="381"/>
        <end position="390"/>
    </location>
</feature>
<evidence type="ECO:0000256" key="7">
    <source>
        <dbReference type="ARBA" id="ARBA00023212"/>
    </source>
</evidence>
<comment type="similarity">
    <text evidence="2">Belongs to the POC5 family.</text>
</comment>
<evidence type="ECO:0000256" key="6">
    <source>
        <dbReference type="ARBA" id="ARBA00023054"/>
    </source>
</evidence>
<evidence type="ECO:0000256" key="4">
    <source>
        <dbReference type="ARBA" id="ARBA00022490"/>
    </source>
</evidence>
<organism evidence="13 14">
    <name type="scientific">Megalops atlanticus</name>
    <name type="common">Tarpon</name>
    <name type="synonym">Clupea gigantea</name>
    <dbReference type="NCBI Taxonomy" id="7932"/>
    <lineage>
        <taxon>Eukaryota</taxon>
        <taxon>Metazoa</taxon>
        <taxon>Chordata</taxon>
        <taxon>Craniata</taxon>
        <taxon>Vertebrata</taxon>
        <taxon>Euteleostomi</taxon>
        <taxon>Actinopterygii</taxon>
        <taxon>Neopterygii</taxon>
        <taxon>Teleostei</taxon>
        <taxon>Elopiformes</taxon>
        <taxon>Megalopidae</taxon>
        <taxon>Megalops</taxon>
    </lineage>
</organism>
<feature type="compositionally biased region" description="Polar residues" evidence="12">
    <location>
        <begin position="44"/>
        <end position="61"/>
    </location>
</feature>
<feature type="region of interest" description="Disordered" evidence="12">
    <location>
        <begin position="343"/>
        <end position="430"/>
    </location>
</feature>
<keyword evidence="7" id="KW-0206">Cytoskeleton</keyword>
<evidence type="ECO:0000256" key="9">
    <source>
        <dbReference type="ARBA" id="ARBA00031694"/>
    </source>
</evidence>
<sequence>MLRCPQTKERQAAQFCQRTLIGAVPSPLSYRMNMRSCCAGDAVSENSGESASEQKCTSSELESARVSPLPIAPRTAGASVEEKLSKTPVDDVEWDGEQSEQSSQGSVDPQVTVTTELFVTEENLGRMEKILDTWSNNLKTNVMTELRKWKLSFKEKHKLELRKEKERHAAHVAGLTAEMDNLKELLDTYKTSNQRKDEVISSLTSRLERQRDRMEMMRTFTHWRLQRTDAKEEAYGSRLAGQHYQLQLKRKVWAAWHSLIETKWRERVERACQARAEQVCVRLSTDYDAKLNEQSEALERARAEVQRLQSEREQYEEAMKKAFMRGVCALNMEAMSMFHVGDNRRERDLPTPRDEPSSSSSVRFLPPPQPASSTRFSPVPSESPPPPPPAHSDSEEMFMSQMGSAPGPSRTGLPSTTVIDSVVPPGGTASSLRQASAHMVTSGQQKAAKTITARITGRSEPGAKATRAPSHLQVTGVAPPMSSVIVERHHPITQLTVGQATAAKFPRPSQQSAVASSGRGLSQKPRGPSSSHIHSIRVVQ</sequence>
<accession>A0A9D3QDM2</accession>
<evidence type="ECO:0000313" key="14">
    <source>
        <dbReference type="Proteomes" id="UP001046870"/>
    </source>
</evidence>
<keyword evidence="5" id="KW-0677">Repeat</keyword>
<evidence type="ECO:0000256" key="8">
    <source>
        <dbReference type="ARBA" id="ARBA00023306"/>
    </source>
</evidence>
<evidence type="ECO:0000313" key="13">
    <source>
        <dbReference type="EMBL" id="KAG7481435.1"/>
    </source>
</evidence>
<evidence type="ECO:0000256" key="3">
    <source>
        <dbReference type="ARBA" id="ARBA00014910"/>
    </source>
</evidence>
<comment type="subcellular location">
    <subcellularLocation>
        <location evidence="1">Cytoplasm</location>
        <location evidence="1">Cytoskeleton</location>
        <location evidence="1">Microtubule organizing center</location>
        <location evidence="1">Centrosome</location>
        <location evidence="1">Centriole</location>
    </subcellularLocation>
</comment>
<keyword evidence="4" id="KW-0963">Cytoplasm</keyword>
<feature type="coiled-coil region" evidence="11">
    <location>
        <begin position="165"/>
        <end position="192"/>
    </location>
</feature>
<dbReference type="Proteomes" id="UP001046870">
    <property type="component" value="Chromosome 4"/>
</dbReference>
<evidence type="ECO:0000256" key="1">
    <source>
        <dbReference type="ARBA" id="ARBA00004114"/>
    </source>
</evidence>
<proteinExistence type="inferred from homology"/>
<protein>
    <recommendedName>
        <fullName evidence="3">Centrosomal protein POC5</fullName>
    </recommendedName>
    <alternativeName>
        <fullName evidence="9">Protein of centriole 5</fullName>
    </alternativeName>
</protein>
<keyword evidence="8" id="KW-0131">Cell cycle</keyword>
<feature type="compositionally biased region" description="Basic and acidic residues" evidence="12">
    <location>
        <begin position="80"/>
        <end position="89"/>
    </location>
</feature>